<evidence type="ECO:0000256" key="1">
    <source>
        <dbReference type="SAM" id="SignalP"/>
    </source>
</evidence>
<organism evidence="2">
    <name type="scientific">Kribbella sp. HUAS MG21</name>
    <dbReference type="NCBI Taxonomy" id="3160966"/>
    <lineage>
        <taxon>Bacteria</taxon>
        <taxon>Bacillati</taxon>
        <taxon>Actinomycetota</taxon>
        <taxon>Actinomycetes</taxon>
        <taxon>Propionibacteriales</taxon>
        <taxon>Kribbellaceae</taxon>
        <taxon>Kribbella</taxon>
    </lineage>
</organism>
<dbReference type="EMBL" id="CP158165">
    <property type="protein sequence ID" value="XBV22439.1"/>
    <property type="molecule type" value="Genomic_DNA"/>
</dbReference>
<dbReference type="PROSITE" id="PS51257">
    <property type="entry name" value="PROKAR_LIPOPROTEIN"/>
    <property type="match status" value="1"/>
</dbReference>
<name>A0AAU7T6G7_9ACTN</name>
<proteinExistence type="predicted"/>
<protein>
    <recommendedName>
        <fullName evidence="3">Small secreted protein</fullName>
    </recommendedName>
</protein>
<evidence type="ECO:0000313" key="2">
    <source>
        <dbReference type="EMBL" id="XBV22439.1"/>
    </source>
</evidence>
<reference evidence="2" key="1">
    <citation type="submission" date="2024-06" db="EMBL/GenBank/DDBJ databases">
        <title>Kribbella sp. strain HUAS MG21 genome sequences.</title>
        <authorList>
            <person name="Mo P."/>
        </authorList>
    </citation>
    <scope>NUCLEOTIDE SEQUENCE</scope>
    <source>
        <strain evidence="2">HUAS MG21</strain>
    </source>
</reference>
<feature type="chain" id="PRO_5043919080" description="Small secreted protein" evidence="1">
    <location>
        <begin position="20"/>
        <end position="125"/>
    </location>
</feature>
<dbReference type="AlphaFoldDB" id="A0AAU7T6G7"/>
<keyword evidence="1" id="KW-0732">Signal</keyword>
<feature type="signal peptide" evidence="1">
    <location>
        <begin position="1"/>
        <end position="19"/>
    </location>
</feature>
<sequence>MRKLAALAAVVTMSVGALTACSGGDYCGDLKGYVDSSKDLDIKNADAVGKMLDKAKTVSKSAPDDLKDDWKNVIDYAEKAQDAKGDTNKLVELAKNDGTKIQSSMEAITKHAKDTCKIDLPGAGN</sequence>
<gene>
    <name evidence="2" type="ORF">ABN611_28230</name>
</gene>
<accession>A0AAU7T6G7</accession>
<dbReference type="RefSeq" id="WP_350275280.1">
    <property type="nucleotide sequence ID" value="NZ_CP158165.1"/>
</dbReference>
<evidence type="ECO:0008006" key="3">
    <source>
        <dbReference type="Google" id="ProtNLM"/>
    </source>
</evidence>